<reference evidence="2" key="2">
    <citation type="submission" date="2021-04" db="EMBL/GenBank/DDBJ databases">
        <authorList>
            <person name="Gilroy R."/>
        </authorList>
    </citation>
    <scope>NUCLEOTIDE SEQUENCE</scope>
    <source>
        <strain evidence="2">CHK199-9574</strain>
    </source>
</reference>
<reference evidence="2" key="1">
    <citation type="journal article" date="2021" name="PeerJ">
        <title>Extensive microbial diversity within the chicken gut microbiome revealed by metagenomics and culture.</title>
        <authorList>
            <person name="Gilroy R."/>
            <person name="Ravi A."/>
            <person name="Getino M."/>
            <person name="Pursley I."/>
            <person name="Horton D.L."/>
            <person name="Alikhan N.F."/>
            <person name="Baker D."/>
            <person name="Gharbi K."/>
            <person name="Hall N."/>
            <person name="Watson M."/>
            <person name="Adriaenssens E.M."/>
            <person name="Foster-Nyarko E."/>
            <person name="Jarju S."/>
            <person name="Secka A."/>
            <person name="Antonio M."/>
            <person name="Oren A."/>
            <person name="Chaudhuri R.R."/>
            <person name="La Ragione R."/>
            <person name="Hildebrand F."/>
            <person name="Pallen M.J."/>
        </authorList>
    </citation>
    <scope>NUCLEOTIDE SEQUENCE</scope>
    <source>
        <strain evidence="2">CHK199-9574</strain>
    </source>
</reference>
<evidence type="ECO:0000256" key="1">
    <source>
        <dbReference type="SAM" id="Phobius"/>
    </source>
</evidence>
<proteinExistence type="predicted"/>
<gene>
    <name evidence="2" type="ORF">H9728_02695</name>
</gene>
<dbReference type="EMBL" id="DXCO01000021">
    <property type="protein sequence ID" value="HIY77930.1"/>
    <property type="molecule type" value="Genomic_DNA"/>
</dbReference>
<keyword evidence="1" id="KW-0472">Membrane</keyword>
<accession>A0A9D1Z6V0</accession>
<evidence type="ECO:0000313" key="2">
    <source>
        <dbReference type="EMBL" id="HIY77930.1"/>
    </source>
</evidence>
<keyword evidence="1" id="KW-1133">Transmembrane helix</keyword>
<organism evidence="2 3">
    <name type="scientific">Candidatus Borkfalkia excrementavium</name>
    <dbReference type="NCBI Taxonomy" id="2838505"/>
    <lineage>
        <taxon>Bacteria</taxon>
        <taxon>Bacillati</taxon>
        <taxon>Bacillota</taxon>
        <taxon>Clostridia</taxon>
        <taxon>Christensenellales</taxon>
        <taxon>Christensenellaceae</taxon>
        <taxon>Candidatus Borkfalkia</taxon>
    </lineage>
</organism>
<dbReference type="AlphaFoldDB" id="A0A9D1Z6V0"/>
<sequence>MFFTISAIVRIFPQKTNGYRGWDIVGAIVGGFLIGFSINSLMTILIFGTPIIRSYIGSSKKGLFRSLSMNINENPDNPLKNFYPKKK</sequence>
<protein>
    <submittedName>
        <fullName evidence="2">Uncharacterized protein</fullName>
    </submittedName>
</protein>
<keyword evidence="1" id="KW-0812">Transmembrane</keyword>
<feature type="transmembrane region" description="Helical" evidence="1">
    <location>
        <begin position="24"/>
        <end position="52"/>
    </location>
</feature>
<name>A0A9D1Z6V0_9FIRM</name>
<evidence type="ECO:0000313" key="3">
    <source>
        <dbReference type="Proteomes" id="UP000824135"/>
    </source>
</evidence>
<dbReference type="Proteomes" id="UP000824135">
    <property type="component" value="Unassembled WGS sequence"/>
</dbReference>
<comment type="caution">
    <text evidence="2">The sequence shown here is derived from an EMBL/GenBank/DDBJ whole genome shotgun (WGS) entry which is preliminary data.</text>
</comment>